<feature type="transmembrane region" description="Helical" evidence="8">
    <location>
        <begin position="332"/>
        <end position="351"/>
    </location>
</feature>
<dbReference type="STRING" id="1437874.CSPHI_01615"/>
<feature type="transmembrane region" description="Helical" evidence="8">
    <location>
        <begin position="218"/>
        <end position="238"/>
    </location>
</feature>
<keyword evidence="3" id="KW-0813">Transport</keyword>
<evidence type="ECO:0000256" key="4">
    <source>
        <dbReference type="ARBA" id="ARBA00022475"/>
    </source>
</evidence>
<dbReference type="Proteomes" id="UP000185469">
    <property type="component" value="Chromosome"/>
</dbReference>
<keyword evidence="7 8" id="KW-0472">Membrane</keyword>
<evidence type="ECO:0000256" key="8">
    <source>
        <dbReference type="SAM" id="Phobius"/>
    </source>
</evidence>
<evidence type="ECO:0000256" key="2">
    <source>
        <dbReference type="ARBA" id="ARBA00007935"/>
    </source>
</evidence>
<sequence>MSAPTRRDPAALSAPVAVGPFRVPRRPRNLLACLALAAAAFALFVASLALGDYPLGPGEVLRILFVRATPVEFHIIFGWRMPRALAGLAVGMALGVAGAITQSIARNPLASPDVLGITSGASAFAVTVIGFAGFGGVAATLGGFGVPLAALAGAAATTVLVYLLAWRRGSDPFRLVLTGVIVTALFQAYIQWLITSAEIRDAAQAQFWLTGSLAGATWSRTVPALLIVALLAPAIPLLSHRLRPLPLTDDAAAALGADLLRSRRALLGVAIALAALAVAAAGPIGFVSFVAPQLALRLAGAATPPLTASALTGAVLLTGADLFSRVVLPAELPVGLVTAAFGGVFLIALLVKLNRRPG</sequence>
<dbReference type="GO" id="GO:0005886">
    <property type="term" value="C:plasma membrane"/>
    <property type="evidence" value="ECO:0007669"/>
    <property type="project" value="UniProtKB-SubCell"/>
</dbReference>
<evidence type="ECO:0000313" key="10">
    <source>
        <dbReference type="Proteomes" id="UP000185469"/>
    </source>
</evidence>
<dbReference type="OrthoDB" id="4455417at2"/>
<dbReference type="CDD" id="cd06550">
    <property type="entry name" value="TM_ABC_iron-siderophores_like"/>
    <property type="match status" value="1"/>
</dbReference>
<dbReference type="EMBL" id="CP009248">
    <property type="protein sequence ID" value="APT89995.1"/>
    <property type="molecule type" value="Genomic_DNA"/>
</dbReference>
<dbReference type="GO" id="GO:0033214">
    <property type="term" value="P:siderophore-iron import into cell"/>
    <property type="evidence" value="ECO:0007669"/>
    <property type="project" value="TreeGrafter"/>
</dbReference>
<evidence type="ECO:0000256" key="3">
    <source>
        <dbReference type="ARBA" id="ARBA00022448"/>
    </source>
</evidence>
<dbReference type="InterPro" id="IPR000522">
    <property type="entry name" value="ABC_transptr_permease_BtuC"/>
</dbReference>
<protein>
    <submittedName>
        <fullName evidence="9">Iron ABC transporter</fullName>
    </submittedName>
</protein>
<feature type="transmembrane region" description="Helical" evidence="8">
    <location>
        <begin position="84"/>
        <end position="102"/>
    </location>
</feature>
<dbReference type="PANTHER" id="PTHR30472">
    <property type="entry name" value="FERRIC ENTEROBACTIN TRANSPORT SYSTEM PERMEASE PROTEIN"/>
    <property type="match status" value="1"/>
</dbReference>
<evidence type="ECO:0000313" key="9">
    <source>
        <dbReference type="EMBL" id="APT89995.1"/>
    </source>
</evidence>
<keyword evidence="4" id="KW-1003">Cell membrane</keyword>
<dbReference type="InterPro" id="IPR037294">
    <property type="entry name" value="ABC_BtuC-like"/>
</dbReference>
<dbReference type="SUPFAM" id="SSF81345">
    <property type="entry name" value="ABC transporter involved in vitamin B12 uptake, BtuC"/>
    <property type="match status" value="1"/>
</dbReference>
<gene>
    <name evidence="9" type="ORF">CSPHI_01615</name>
</gene>
<dbReference type="RefSeq" id="WP_075691198.1">
    <property type="nucleotide sequence ID" value="NZ_CP009248.1"/>
</dbReference>
<dbReference type="Pfam" id="PF01032">
    <property type="entry name" value="FecCD"/>
    <property type="match status" value="1"/>
</dbReference>
<evidence type="ECO:0000256" key="1">
    <source>
        <dbReference type="ARBA" id="ARBA00004651"/>
    </source>
</evidence>
<dbReference type="PANTHER" id="PTHR30472:SF24">
    <property type="entry name" value="FERRIC ENTEROBACTIN TRANSPORT SYSTEM PERMEASE PROTEIN FEPG"/>
    <property type="match status" value="1"/>
</dbReference>
<comment type="similarity">
    <text evidence="2">Belongs to the binding-protein-dependent transport system permease family. FecCD subfamily.</text>
</comment>
<dbReference type="GO" id="GO:0022857">
    <property type="term" value="F:transmembrane transporter activity"/>
    <property type="evidence" value="ECO:0007669"/>
    <property type="project" value="InterPro"/>
</dbReference>
<evidence type="ECO:0000256" key="5">
    <source>
        <dbReference type="ARBA" id="ARBA00022692"/>
    </source>
</evidence>
<keyword evidence="6 8" id="KW-1133">Transmembrane helix</keyword>
<dbReference type="KEGG" id="csph:CSPHI_01615"/>
<name>A0A1L7CVT7_9CORY</name>
<comment type="subcellular location">
    <subcellularLocation>
        <location evidence="1">Cell membrane</location>
        <topology evidence="1">Multi-pass membrane protein</topology>
    </subcellularLocation>
</comment>
<evidence type="ECO:0000256" key="7">
    <source>
        <dbReference type="ARBA" id="ARBA00023136"/>
    </source>
</evidence>
<proteinExistence type="inferred from homology"/>
<organism evidence="9 10">
    <name type="scientific">Corynebacterium sphenisci DSM 44792</name>
    <dbReference type="NCBI Taxonomy" id="1437874"/>
    <lineage>
        <taxon>Bacteria</taxon>
        <taxon>Bacillati</taxon>
        <taxon>Actinomycetota</taxon>
        <taxon>Actinomycetes</taxon>
        <taxon>Mycobacteriales</taxon>
        <taxon>Corynebacteriaceae</taxon>
        <taxon>Corynebacterium</taxon>
    </lineage>
</organism>
<evidence type="ECO:0000256" key="6">
    <source>
        <dbReference type="ARBA" id="ARBA00022989"/>
    </source>
</evidence>
<dbReference type="AlphaFoldDB" id="A0A1L7CVT7"/>
<keyword evidence="10" id="KW-1185">Reference proteome</keyword>
<feature type="transmembrane region" description="Helical" evidence="8">
    <location>
        <begin position="114"/>
        <end position="138"/>
    </location>
</feature>
<dbReference type="Gene3D" id="1.10.3470.10">
    <property type="entry name" value="ABC transporter involved in vitamin B12 uptake, BtuC"/>
    <property type="match status" value="1"/>
</dbReference>
<accession>A0A1L7CVT7</accession>
<feature type="transmembrane region" description="Helical" evidence="8">
    <location>
        <begin position="144"/>
        <end position="166"/>
    </location>
</feature>
<feature type="transmembrane region" description="Helical" evidence="8">
    <location>
        <begin position="265"/>
        <end position="291"/>
    </location>
</feature>
<feature type="transmembrane region" description="Helical" evidence="8">
    <location>
        <begin position="173"/>
        <end position="194"/>
    </location>
</feature>
<feature type="transmembrane region" description="Helical" evidence="8">
    <location>
        <begin position="30"/>
        <end position="50"/>
    </location>
</feature>
<keyword evidence="5 8" id="KW-0812">Transmembrane</keyword>
<reference evidence="9 10" key="1">
    <citation type="submission" date="2014-08" db="EMBL/GenBank/DDBJ databases">
        <title>Complete genome sequence of Corynebacterium sphenisci CECT 5990(T) (=DSM 44792(T)), isolated from healthy wild penguins.</title>
        <authorList>
            <person name="Ruckert C."/>
            <person name="Albersmeier A."/>
            <person name="Winkler A."/>
            <person name="Kalinowski J."/>
        </authorList>
    </citation>
    <scope>NUCLEOTIDE SEQUENCE [LARGE SCALE GENOMIC DNA]</scope>
    <source>
        <strain evidence="9 10">DSM 44792</strain>
    </source>
</reference>